<comment type="caution">
    <text evidence="1">The sequence shown here is derived from an EMBL/GenBank/DDBJ whole genome shotgun (WGS) entry which is preliminary data.</text>
</comment>
<evidence type="ECO:0000313" key="1">
    <source>
        <dbReference type="EMBL" id="KAI9898911.1"/>
    </source>
</evidence>
<reference evidence="1" key="1">
    <citation type="submission" date="2022-10" db="EMBL/GenBank/DDBJ databases">
        <title>Complete Genome of Trichothecium roseum strain YXFP-22015, a Plant Pathogen Isolated from Citrus.</title>
        <authorList>
            <person name="Wang Y."/>
            <person name="Zhu L."/>
        </authorList>
    </citation>
    <scope>NUCLEOTIDE SEQUENCE</scope>
    <source>
        <strain evidence="1">YXFP-22015</strain>
    </source>
</reference>
<protein>
    <submittedName>
        <fullName evidence="1">Uncharacterized protein</fullName>
    </submittedName>
</protein>
<gene>
    <name evidence="1" type="ORF">N3K66_005372</name>
</gene>
<organism evidence="1 2">
    <name type="scientific">Trichothecium roseum</name>
    <dbReference type="NCBI Taxonomy" id="47278"/>
    <lineage>
        <taxon>Eukaryota</taxon>
        <taxon>Fungi</taxon>
        <taxon>Dikarya</taxon>
        <taxon>Ascomycota</taxon>
        <taxon>Pezizomycotina</taxon>
        <taxon>Sordariomycetes</taxon>
        <taxon>Hypocreomycetidae</taxon>
        <taxon>Hypocreales</taxon>
        <taxon>Hypocreales incertae sedis</taxon>
        <taxon>Trichothecium</taxon>
    </lineage>
</organism>
<name>A0ACC0UXS5_9HYPO</name>
<accession>A0ACC0UXS5</accession>
<evidence type="ECO:0000313" key="2">
    <source>
        <dbReference type="Proteomes" id="UP001163324"/>
    </source>
</evidence>
<keyword evidence="2" id="KW-1185">Reference proteome</keyword>
<proteinExistence type="predicted"/>
<dbReference type="EMBL" id="CM047944">
    <property type="protein sequence ID" value="KAI9898911.1"/>
    <property type="molecule type" value="Genomic_DNA"/>
</dbReference>
<sequence>MSPHAVRAESPSSRTTTNLHKYAVTKNAFLPAASLPDRLSDPYYDPWERVCADISSLIRDGTIRDVVAQLPVLSADRLSGEPEWRRAYSMLSFLTHAHVWGGDGPAEVLPPQITVPFLRISAHLELPPVLTYAGANLWNFSCSGSDMTNIDDLRTLFSFTGTESESWFLLISVAMEARGAAIIDTMLGALEAVRARDYRAVAAALVGLRECIDGVGVLLDRMYERCDPMTFYHQIRPFLAGSKNMEAAGLPRGVFYDEGQGRGEWRQLRGGSNGQSSLIQFFDIVLGVDHNGNGSSAPAPGERSFHAEVRDYMPGPHSRFLTHVARMGSIRELAMSAGDSAEQRELKTAYTAATDALATFRNKHIRIVTRYIVLPSRQPWKGASGKQNLASSSSGAGDKEELTGTGGTALVPFLKQARDETTYAGKLERRRAE</sequence>
<dbReference type="Proteomes" id="UP001163324">
    <property type="component" value="Chromosome 5"/>
</dbReference>